<accession>A0A1C1CWX9</accession>
<comment type="caution">
    <text evidence="5">The sequence shown here is derived from an EMBL/GenBank/DDBJ whole genome shotgun (WGS) entry which is preliminary data.</text>
</comment>
<evidence type="ECO:0000259" key="4">
    <source>
        <dbReference type="Pfam" id="PF00857"/>
    </source>
</evidence>
<dbReference type="EMBL" id="LGRB01000008">
    <property type="protein sequence ID" value="OCT53019.1"/>
    <property type="molecule type" value="Genomic_DNA"/>
</dbReference>
<dbReference type="Pfam" id="PF00857">
    <property type="entry name" value="Isochorismatase"/>
    <property type="match status" value="1"/>
</dbReference>
<name>A0A1C1CWX9_9EURO</name>
<feature type="region of interest" description="Disordered" evidence="3">
    <location>
        <begin position="27"/>
        <end position="81"/>
    </location>
</feature>
<feature type="compositionally biased region" description="Low complexity" evidence="3">
    <location>
        <begin position="27"/>
        <end position="55"/>
    </location>
</feature>
<dbReference type="InterPro" id="IPR050272">
    <property type="entry name" value="Isochorismatase-like_hydrls"/>
</dbReference>
<keyword evidence="2" id="KW-0378">Hydrolase</keyword>
<evidence type="ECO:0000256" key="2">
    <source>
        <dbReference type="ARBA" id="ARBA00022801"/>
    </source>
</evidence>
<feature type="region of interest" description="Disordered" evidence="3">
    <location>
        <begin position="251"/>
        <end position="272"/>
    </location>
</feature>
<feature type="domain" description="Isochorismatase-like" evidence="4">
    <location>
        <begin position="88"/>
        <end position="246"/>
    </location>
</feature>
<dbReference type="STRING" id="86049.A0A1C1CWX9"/>
<evidence type="ECO:0000256" key="1">
    <source>
        <dbReference type="ARBA" id="ARBA00006336"/>
    </source>
</evidence>
<dbReference type="Gene3D" id="3.40.50.850">
    <property type="entry name" value="Isochorismatase-like"/>
    <property type="match status" value="1"/>
</dbReference>
<dbReference type="OrthoDB" id="245563at2759"/>
<sequence>MDITHIVQPNSTASKTDPADVIMWASSTSSSAAAASQPHPGQGQPTTTSQSSNTPAFPGPLLVVDRDRDRDDNGDRQRTLLPATHTRTALLLIDIQRGLNTSNGYFGSDRATPTLEGNVATLLSRCREFNAHARVAEVNSTTTTTTTTSAYPIQMIHVFHQSSNPASPLHVSGRAQKDGIEFMPCAAPDESSAFETVLGTRANSAFADGRLKRLLAEKRIGQLVVVGIATDHCVSSSVRWAKDLGVVKRDWDRGSHGGGGGGVTSGEAEGEMDNEGTIVVVRDATACFGKGGVGAEMVQRVSLASLEGYGMVLYQWPVGRNEATVKELR</sequence>
<gene>
    <name evidence="5" type="ORF">CLCR_10446</name>
</gene>
<dbReference type="eggNOG" id="ENOG502S2NA">
    <property type="taxonomic scope" value="Eukaryota"/>
</dbReference>
<dbReference type="GO" id="GO:0016787">
    <property type="term" value="F:hydrolase activity"/>
    <property type="evidence" value="ECO:0007669"/>
    <property type="project" value="UniProtKB-KW"/>
</dbReference>
<evidence type="ECO:0000313" key="5">
    <source>
        <dbReference type="EMBL" id="OCT53019.1"/>
    </source>
</evidence>
<feature type="compositionally biased region" description="Basic and acidic residues" evidence="3">
    <location>
        <begin position="64"/>
        <end position="78"/>
    </location>
</feature>
<comment type="similarity">
    <text evidence="1">Belongs to the isochorismatase family.</text>
</comment>
<dbReference type="Proteomes" id="UP000094526">
    <property type="component" value="Unassembled WGS sequence"/>
</dbReference>
<protein>
    <submittedName>
        <fullName evidence="5">Isochorismatase</fullName>
    </submittedName>
</protein>
<proteinExistence type="inferred from homology"/>
<organism evidence="5 6">
    <name type="scientific">Cladophialophora carrionii</name>
    <dbReference type="NCBI Taxonomy" id="86049"/>
    <lineage>
        <taxon>Eukaryota</taxon>
        <taxon>Fungi</taxon>
        <taxon>Dikarya</taxon>
        <taxon>Ascomycota</taxon>
        <taxon>Pezizomycotina</taxon>
        <taxon>Eurotiomycetes</taxon>
        <taxon>Chaetothyriomycetidae</taxon>
        <taxon>Chaetothyriales</taxon>
        <taxon>Herpotrichiellaceae</taxon>
        <taxon>Cladophialophora</taxon>
    </lineage>
</organism>
<dbReference type="VEuPathDB" id="FungiDB:CLCR_10446"/>
<reference evidence="6" key="1">
    <citation type="submission" date="2015-07" db="EMBL/GenBank/DDBJ databases">
        <authorList>
            <person name="Teixeira M.M."/>
            <person name="Souza R.C."/>
            <person name="Almeida L.G."/>
            <person name="Vicente V.A."/>
            <person name="de Hoog S."/>
            <person name="Bocca A.L."/>
            <person name="de Almeida S.R."/>
            <person name="Vasconcelos A.T."/>
            <person name="Felipe M.S."/>
        </authorList>
    </citation>
    <scope>NUCLEOTIDE SEQUENCE [LARGE SCALE GENOMIC DNA]</scope>
    <source>
        <strain evidence="6">KSF</strain>
    </source>
</reference>
<dbReference type="AlphaFoldDB" id="A0A1C1CWX9"/>
<dbReference type="PANTHER" id="PTHR43540:SF1">
    <property type="entry name" value="ISOCHORISMATASE HYDROLASE"/>
    <property type="match status" value="1"/>
</dbReference>
<dbReference type="SUPFAM" id="SSF52499">
    <property type="entry name" value="Isochorismatase-like hydrolases"/>
    <property type="match status" value="1"/>
</dbReference>
<dbReference type="PANTHER" id="PTHR43540">
    <property type="entry name" value="PEROXYUREIDOACRYLATE/UREIDOACRYLATE AMIDOHYDROLASE-RELATED"/>
    <property type="match status" value="1"/>
</dbReference>
<dbReference type="InterPro" id="IPR000868">
    <property type="entry name" value="Isochorismatase-like_dom"/>
</dbReference>
<evidence type="ECO:0000256" key="3">
    <source>
        <dbReference type="SAM" id="MobiDB-lite"/>
    </source>
</evidence>
<keyword evidence="6" id="KW-1185">Reference proteome</keyword>
<dbReference type="InterPro" id="IPR036380">
    <property type="entry name" value="Isochorismatase-like_sf"/>
</dbReference>
<dbReference type="VEuPathDB" id="FungiDB:G647_04359"/>
<evidence type="ECO:0000313" key="6">
    <source>
        <dbReference type="Proteomes" id="UP000094526"/>
    </source>
</evidence>